<dbReference type="GO" id="GO:0004519">
    <property type="term" value="F:endonuclease activity"/>
    <property type="evidence" value="ECO:0007669"/>
    <property type="project" value="UniProtKB-KW"/>
</dbReference>
<keyword evidence="2" id="KW-0255">Endonuclease</keyword>
<dbReference type="EMBL" id="VMHH01000001">
    <property type="protein sequence ID" value="TSJ76462.1"/>
    <property type="molecule type" value="Genomic_DNA"/>
</dbReference>
<evidence type="ECO:0000256" key="1">
    <source>
        <dbReference type="SAM" id="MobiDB-lite"/>
    </source>
</evidence>
<dbReference type="RefSeq" id="WP_154878530.1">
    <property type="nucleotide sequence ID" value="NZ_JAADJX010000001.1"/>
</dbReference>
<dbReference type="Gene3D" id="1.10.30.50">
    <property type="match status" value="1"/>
</dbReference>
<protein>
    <submittedName>
        <fullName evidence="2">HNH endonuclease</fullName>
    </submittedName>
</protein>
<accession>A0ABY3E940</accession>
<dbReference type="InterPro" id="IPR003615">
    <property type="entry name" value="HNH_nuc"/>
</dbReference>
<comment type="caution">
    <text evidence="2">The sequence shown here is derived from an EMBL/GenBank/DDBJ whole genome shotgun (WGS) entry which is preliminary data.</text>
</comment>
<dbReference type="CDD" id="cd00085">
    <property type="entry name" value="HNHc"/>
    <property type="match status" value="1"/>
</dbReference>
<proteinExistence type="predicted"/>
<gene>
    <name evidence="2" type="ORF">FPH17_02465</name>
</gene>
<keyword evidence="2" id="KW-0378">Hydrolase</keyword>
<sequence>MGEEQLRAFLAFRAGGIAALRLVHEAGLDAPALVGMGAADDYADTLVRLARRFFRPTNHSRYQAEARSAAEANSHCIETLELIERTARRISNPTKRWEYTAELCAAQGDTATIAKKAARLRKDFIAPRVPEDGVRIQRDMKNDKFIIRLTGPTNRLQDVVTTFETPDERGKPIDAIDWIVNNRRIVQAPVAVHAIVTDKDIDHVLAGTDDSDDTEPVVVTNTGVRMTTSQLLKRRILPDGYITLAAEHLGPINTHRMRLASRVQRLALEVDSPTCCWPDCNAPISKCQAHHLTEYAHGGETTPANMCWLCPHHNAVNGDPKRGRMTRINGRIAWVGPKYAAPRFTGRAYADTGAVIGGPAQGAPAGEPTYAGPSPPE</sequence>
<keyword evidence="3" id="KW-1185">Reference proteome</keyword>
<organism evidence="2 3">
    <name type="scientific">Corynebacterium godavarianum</name>
    <dbReference type="NCBI Taxonomy" id="2054421"/>
    <lineage>
        <taxon>Bacteria</taxon>
        <taxon>Bacillati</taxon>
        <taxon>Actinomycetota</taxon>
        <taxon>Actinomycetes</taxon>
        <taxon>Mycobacteriales</taxon>
        <taxon>Corynebacteriaceae</taxon>
        <taxon>Corynebacterium</taxon>
    </lineage>
</organism>
<keyword evidence="2" id="KW-0540">Nuclease</keyword>
<evidence type="ECO:0000313" key="3">
    <source>
        <dbReference type="Proteomes" id="UP000320747"/>
    </source>
</evidence>
<evidence type="ECO:0000313" key="2">
    <source>
        <dbReference type="EMBL" id="TSJ76462.1"/>
    </source>
</evidence>
<feature type="region of interest" description="Disordered" evidence="1">
    <location>
        <begin position="355"/>
        <end position="377"/>
    </location>
</feature>
<reference evidence="2 3" key="1">
    <citation type="submission" date="2019-07" db="EMBL/GenBank/DDBJ databases">
        <title>Draft genome of Corynebacterium godavarianum and other related strains.</title>
        <authorList>
            <person name="Bernier A.-M."/>
            <person name="Bernard K."/>
        </authorList>
    </citation>
    <scope>NUCLEOTIDE SEQUENCE [LARGE SCALE GENOMIC DNA]</scope>
    <source>
        <strain evidence="2 3">LMG 29598</strain>
    </source>
</reference>
<dbReference type="Proteomes" id="UP000320747">
    <property type="component" value="Unassembled WGS sequence"/>
</dbReference>
<name>A0ABY3E940_9CORY</name>